<sequence length="134" mass="13222">MPEPRTLRGLIVDYGGVLDDPEGGPRLLAYARRAADGGIRTALFSGAHAVPDGCADAFGTVLLGAVRGARKPSPDAFAAAAAAIGLDPADCVVVDDMGVCVRGAAAAGAVGVQHVSADATLAELEILLGVDAGS</sequence>
<gene>
    <name evidence="1" type="ORF">GCM10009613_62010</name>
</gene>
<organism evidence="1 2">
    <name type="scientific">Pseudonocardia kongjuensis</name>
    <dbReference type="NCBI Taxonomy" id="102227"/>
    <lineage>
        <taxon>Bacteria</taxon>
        <taxon>Bacillati</taxon>
        <taxon>Actinomycetota</taxon>
        <taxon>Actinomycetes</taxon>
        <taxon>Pseudonocardiales</taxon>
        <taxon>Pseudonocardiaceae</taxon>
        <taxon>Pseudonocardia</taxon>
    </lineage>
</organism>
<protein>
    <submittedName>
        <fullName evidence="1">HAD-IA family hydrolase</fullName>
    </submittedName>
</protein>
<dbReference type="Pfam" id="PF00702">
    <property type="entry name" value="Hydrolase"/>
    <property type="match status" value="1"/>
</dbReference>
<evidence type="ECO:0000313" key="2">
    <source>
        <dbReference type="Proteomes" id="UP001501414"/>
    </source>
</evidence>
<keyword evidence="2" id="KW-1185">Reference proteome</keyword>
<name>A0ABN1YAE6_9PSEU</name>
<comment type="caution">
    <text evidence="1">The sequence shown here is derived from an EMBL/GenBank/DDBJ whole genome shotgun (WGS) entry which is preliminary data.</text>
</comment>
<dbReference type="SUPFAM" id="SSF56784">
    <property type="entry name" value="HAD-like"/>
    <property type="match status" value="1"/>
</dbReference>
<dbReference type="GO" id="GO:0016787">
    <property type="term" value="F:hydrolase activity"/>
    <property type="evidence" value="ECO:0007669"/>
    <property type="project" value="UniProtKB-KW"/>
</dbReference>
<dbReference type="EMBL" id="BAAAJK010000053">
    <property type="protein sequence ID" value="GAA1402291.1"/>
    <property type="molecule type" value="Genomic_DNA"/>
</dbReference>
<dbReference type="Gene3D" id="3.40.50.1000">
    <property type="entry name" value="HAD superfamily/HAD-like"/>
    <property type="match status" value="1"/>
</dbReference>
<dbReference type="RefSeq" id="WP_344029616.1">
    <property type="nucleotide sequence ID" value="NZ_BAAAJK010000053.1"/>
</dbReference>
<dbReference type="InterPro" id="IPR023214">
    <property type="entry name" value="HAD_sf"/>
</dbReference>
<dbReference type="InterPro" id="IPR006439">
    <property type="entry name" value="HAD-SF_hydro_IA"/>
</dbReference>
<dbReference type="Proteomes" id="UP001501414">
    <property type="component" value="Unassembled WGS sequence"/>
</dbReference>
<dbReference type="NCBIfam" id="TIGR01509">
    <property type="entry name" value="HAD-SF-IA-v3"/>
    <property type="match status" value="1"/>
</dbReference>
<reference evidence="1 2" key="1">
    <citation type="journal article" date="2019" name="Int. J. Syst. Evol. Microbiol.">
        <title>The Global Catalogue of Microorganisms (GCM) 10K type strain sequencing project: providing services to taxonomists for standard genome sequencing and annotation.</title>
        <authorList>
            <consortium name="The Broad Institute Genomics Platform"/>
            <consortium name="The Broad Institute Genome Sequencing Center for Infectious Disease"/>
            <person name="Wu L."/>
            <person name="Ma J."/>
        </authorList>
    </citation>
    <scope>NUCLEOTIDE SEQUENCE [LARGE SCALE GENOMIC DNA]</scope>
    <source>
        <strain evidence="1 2">JCM 11896</strain>
    </source>
</reference>
<keyword evidence="1" id="KW-0378">Hydrolase</keyword>
<evidence type="ECO:0000313" key="1">
    <source>
        <dbReference type="EMBL" id="GAA1402291.1"/>
    </source>
</evidence>
<proteinExistence type="predicted"/>
<accession>A0ABN1YAE6</accession>
<dbReference type="InterPro" id="IPR036412">
    <property type="entry name" value="HAD-like_sf"/>
</dbReference>